<dbReference type="OMA" id="CFYYDLN"/>
<feature type="compositionally biased region" description="Acidic residues" evidence="3">
    <location>
        <begin position="645"/>
        <end position="654"/>
    </location>
</feature>
<dbReference type="PANTHER" id="PTHR12455">
    <property type="entry name" value="NUCLEOLAR COMPLEX PROTEIN 4"/>
    <property type="match status" value="1"/>
</dbReference>
<feature type="compositionally biased region" description="Polar residues" evidence="3">
    <location>
        <begin position="573"/>
        <end position="583"/>
    </location>
</feature>
<sequence>MERSENSSIVTSICSLFNILQTAKSKKCILNSLTKLFLLLYNERIKRKLLYDSNEENDNDIIKLKRIFKKDSVILNTYKKFYTEYEKWLNDCFEKFLKLLFQLLNNDDEVFVKKSLSLLFGSLQCELKIYEKIHEKLKKDNDSNNNNNQQGSCATKAFPFKLYKKIIFNLLKVKNMSVNIVKHICKSYICFYYDLNYFFLSIFKILCIENKKKKNGFINENISFSDDDQKTFKSENWGNIEAIKESDEIINDNYNINLFIYSILINSIKPDKKIKNFHIKKSKFMKQSQVNMFFDIDDKEKIMRRKRKYNGKDKKNEPQKKKGFYNYDSDDSIIHSSSDNESDSSHEDFLDNIDINDGISDINFSDDLEEYDIIKNQKQKDKYKMKERKSNLFINVNIENKLYSQLYSSCWFYFITTYKHNYSMILQLLHSIPLFVFPYTNNPYYLIDYFNFSFYSSSNLYVSLAALPGIFYILTELNIGDLLEESNYCIMNDQKKTKKENDKIKIKKEPIYGEEFISGDSLSNKMDNNVNYETKVLIKIEKKDNVGISNAKSNYDNSNKIYYIDEIKDGNNIDNSNKKCNYNENDDGKVNKNEYQKGSQSDNEYENENDEVNKNEYEKGNESDNEYENEYENDNNIEKEKGNESDYEYENENDEVNKNECEYENENDEINKNEYQNDNNIEKEKGNESDYEYENDKNEVNKNEYEKGNESDYEYENDNDEVNKNEYENDNNIEKENKNENENDENSENNDYNMGNEKIEETDEEKNKNCDIKKLNNNMYTDYYKRLFELIIPASFYYDGTYFLKIIYLSLKNRMIPIHYVISFLKKLLRVSCLTSYNISINILSAVYDILNYFRKDLYDAMFISGSLFMNMEIKNDFFCYEDLNKNFDKNKIIETLKINSKLLKENCKEEKDNFQNLENIKMENDECFMIHKKVKKEPIDVDEILRDDIKKNENSSNINENKINDNFKEDEGIENKGEKCLFSLQDCLPDKYQIDMNILNRKELYMSNQIFYEIILLSSHMCDNLSHYSNMYYYIFNNKLSKSYDFYVDPNKINWVTEESLFSLLKNFLSLKKKKEKDILPSTEQKNFLTMFI</sequence>
<dbReference type="RefSeq" id="XP_028534949.1">
    <property type="nucleotide sequence ID" value="XM_028679213.1"/>
</dbReference>
<feature type="compositionally biased region" description="Basic and acidic residues" evidence="3">
    <location>
        <begin position="721"/>
        <end position="741"/>
    </location>
</feature>
<proteinExistence type="inferred from homology"/>
<reference evidence="5 6" key="1">
    <citation type="submission" date="2015-04" db="EMBL/GenBank/DDBJ databases">
        <authorList>
            <consortium name="Pathogen Informatics"/>
        </authorList>
    </citation>
    <scope>NUCLEOTIDE SEQUENCE [LARGE SCALE GENOMIC DNA]</scope>
    <source>
        <strain evidence="5 6">SGS1</strain>
    </source>
</reference>
<dbReference type="EMBL" id="LN835309">
    <property type="protein sequence ID" value="CRH02429.1"/>
    <property type="molecule type" value="Genomic_DNA"/>
</dbReference>
<evidence type="ECO:0000256" key="1">
    <source>
        <dbReference type="ARBA" id="ARBA00007797"/>
    </source>
</evidence>
<evidence type="ECO:0000313" key="5">
    <source>
        <dbReference type="EMBL" id="CRH02429.1"/>
    </source>
</evidence>
<keyword evidence="2" id="KW-0175">Coiled coil</keyword>
<dbReference type="PANTHER" id="PTHR12455:SF0">
    <property type="entry name" value="NUCLEOLAR COMPLEX PROTEIN 4 HOMOLOG"/>
    <property type="match status" value="1"/>
</dbReference>
<evidence type="ECO:0000256" key="2">
    <source>
        <dbReference type="SAM" id="Coils"/>
    </source>
</evidence>
<feature type="compositionally biased region" description="Basic and acidic residues" evidence="3">
    <location>
        <begin position="611"/>
        <end position="622"/>
    </location>
</feature>
<dbReference type="GeneID" id="39738589"/>
<dbReference type="GO" id="GO:0032040">
    <property type="term" value="C:small-subunit processome"/>
    <property type="evidence" value="ECO:0007669"/>
    <property type="project" value="TreeGrafter"/>
</dbReference>
<feature type="compositionally biased region" description="Basic and acidic residues" evidence="3">
    <location>
        <begin position="680"/>
        <end position="710"/>
    </location>
</feature>
<feature type="domain" description="CCAAT-binding factor" evidence="4">
    <location>
        <begin position="777"/>
        <end position="1027"/>
    </location>
</feature>
<dbReference type="Pfam" id="PF03914">
    <property type="entry name" value="CBF"/>
    <property type="match status" value="1"/>
</dbReference>
<dbReference type="InterPro" id="IPR027193">
    <property type="entry name" value="Noc4"/>
</dbReference>
<dbReference type="OrthoDB" id="378151at2759"/>
<gene>
    <name evidence="5" type="ORF">PRELSG_1415800</name>
</gene>
<dbReference type="GO" id="GO:0042254">
    <property type="term" value="P:ribosome biogenesis"/>
    <property type="evidence" value="ECO:0007669"/>
    <property type="project" value="InterPro"/>
</dbReference>
<feature type="coiled-coil region" evidence="2">
    <location>
        <begin position="894"/>
        <end position="921"/>
    </location>
</feature>
<feature type="region of interest" description="Disordered" evidence="3">
    <location>
        <begin position="573"/>
        <end position="767"/>
    </location>
</feature>
<dbReference type="AlphaFoldDB" id="A0A1J1HEY4"/>
<evidence type="ECO:0000256" key="3">
    <source>
        <dbReference type="SAM" id="MobiDB-lite"/>
    </source>
</evidence>
<organism evidence="5 6">
    <name type="scientific">Plasmodium relictum</name>
    <dbReference type="NCBI Taxonomy" id="85471"/>
    <lineage>
        <taxon>Eukaryota</taxon>
        <taxon>Sar</taxon>
        <taxon>Alveolata</taxon>
        <taxon>Apicomplexa</taxon>
        <taxon>Aconoidasida</taxon>
        <taxon>Haemosporida</taxon>
        <taxon>Plasmodiidae</taxon>
        <taxon>Plasmodium</taxon>
        <taxon>Plasmodium (Haemamoeba)</taxon>
    </lineage>
</organism>
<accession>A0A1J1HEY4</accession>
<feature type="compositionally biased region" description="Basic and acidic residues" evidence="3">
    <location>
        <begin position="310"/>
        <end position="320"/>
    </location>
</feature>
<feature type="region of interest" description="Disordered" evidence="3">
    <location>
        <begin position="306"/>
        <end position="329"/>
    </location>
</feature>
<name>A0A1J1HEY4_PLARL</name>
<feature type="compositionally biased region" description="Basic and acidic residues" evidence="3">
    <location>
        <begin position="586"/>
        <end position="595"/>
    </location>
</feature>
<protein>
    <submittedName>
        <fullName evidence="5">Small ribosomal subunit nuclear export protein, putative</fullName>
    </submittedName>
</protein>
<evidence type="ECO:0000259" key="4">
    <source>
        <dbReference type="Pfam" id="PF03914"/>
    </source>
</evidence>
<keyword evidence="6" id="KW-1185">Reference proteome</keyword>
<feature type="compositionally biased region" description="Acidic residues" evidence="3">
    <location>
        <begin position="623"/>
        <end position="635"/>
    </location>
</feature>
<feature type="compositionally biased region" description="Acidic residues" evidence="3">
    <location>
        <begin position="711"/>
        <end position="720"/>
    </location>
</feature>
<comment type="similarity">
    <text evidence="1">Belongs to the CBF/MAK21 family.</text>
</comment>
<dbReference type="InterPro" id="IPR005612">
    <property type="entry name" value="CCAAT-binding_factor"/>
</dbReference>
<dbReference type="KEGG" id="prel:PRELSG_1415800"/>
<dbReference type="GO" id="GO:0030692">
    <property type="term" value="C:Noc4p-Nop14p complex"/>
    <property type="evidence" value="ECO:0007669"/>
    <property type="project" value="TreeGrafter"/>
</dbReference>
<dbReference type="VEuPathDB" id="PlasmoDB:PRELSG_1415800"/>
<dbReference type="Proteomes" id="UP000220158">
    <property type="component" value="Chromosome 14"/>
</dbReference>
<evidence type="ECO:0000313" key="6">
    <source>
        <dbReference type="Proteomes" id="UP000220158"/>
    </source>
</evidence>